<comment type="function">
    <text evidence="7">Catalyzes a trans-dehydration via an enolate intermediate.</text>
</comment>
<dbReference type="AlphaFoldDB" id="A0A917BMN8"/>
<dbReference type="Proteomes" id="UP000649179">
    <property type="component" value="Unassembled WGS sequence"/>
</dbReference>
<evidence type="ECO:0000256" key="5">
    <source>
        <dbReference type="ARBA" id="ARBA00012060"/>
    </source>
</evidence>
<evidence type="ECO:0000256" key="1">
    <source>
        <dbReference type="ARBA" id="ARBA00001864"/>
    </source>
</evidence>
<dbReference type="InterPro" id="IPR001874">
    <property type="entry name" value="DHquinase_II"/>
</dbReference>
<dbReference type="CDD" id="cd00466">
    <property type="entry name" value="DHQase_II"/>
    <property type="match status" value="1"/>
</dbReference>
<dbReference type="Gene3D" id="3.40.50.9100">
    <property type="entry name" value="Dehydroquinase, class II"/>
    <property type="match status" value="1"/>
</dbReference>
<gene>
    <name evidence="7 10" type="primary">aroQ</name>
    <name evidence="10" type="ORF">GCM10011519_24810</name>
</gene>
<dbReference type="SUPFAM" id="SSF52304">
    <property type="entry name" value="Type II 3-dehydroquinate dehydratase"/>
    <property type="match status" value="1"/>
</dbReference>
<accession>A0A917BMN8</accession>
<comment type="catalytic activity">
    <reaction evidence="1 7">
        <text>3-dehydroquinate = 3-dehydroshikimate + H2O</text>
        <dbReference type="Rhea" id="RHEA:21096"/>
        <dbReference type="ChEBI" id="CHEBI:15377"/>
        <dbReference type="ChEBI" id="CHEBI:16630"/>
        <dbReference type="ChEBI" id="CHEBI:32364"/>
        <dbReference type="EC" id="4.2.1.10"/>
    </reaction>
</comment>
<dbReference type="GO" id="GO:0019631">
    <property type="term" value="P:quinate catabolic process"/>
    <property type="evidence" value="ECO:0007669"/>
    <property type="project" value="TreeGrafter"/>
</dbReference>
<evidence type="ECO:0000256" key="2">
    <source>
        <dbReference type="ARBA" id="ARBA00004902"/>
    </source>
</evidence>
<dbReference type="PIRSF" id="PIRSF001399">
    <property type="entry name" value="DHquinase_II"/>
    <property type="match status" value="1"/>
</dbReference>
<keyword evidence="7" id="KW-0057">Aromatic amino acid biosynthesis</keyword>
<feature type="site" description="Transition state stabilizer" evidence="7 9">
    <location>
        <position position="17"/>
    </location>
</feature>
<comment type="subunit">
    <text evidence="4 7">Homododecamer.</text>
</comment>
<dbReference type="GO" id="GO:0009073">
    <property type="term" value="P:aromatic amino acid family biosynthetic process"/>
    <property type="evidence" value="ECO:0007669"/>
    <property type="project" value="UniProtKB-KW"/>
</dbReference>
<dbReference type="Pfam" id="PF01220">
    <property type="entry name" value="DHquinase_II"/>
    <property type="match status" value="1"/>
</dbReference>
<reference evidence="10" key="2">
    <citation type="submission" date="2020-09" db="EMBL/GenBank/DDBJ databases">
        <authorList>
            <person name="Sun Q."/>
            <person name="Zhou Y."/>
        </authorList>
    </citation>
    <scope>NUCLEOTIDE SEQUENCE</scope>
    <source>
        <strain evidence="10">CGMCC 1.16067</strain>
    </source>
</reference>
<dbReference type="PANTHER" id="PTHR21272:SF3">
    <property type="entry name" value="CATABOLIC 3-DEHYDROQUINASE"/>
    <property type="match status" value="1"/>
</dbReference>
<keyword evidence="7" id="KW-0028">Amino-acid biosynthesis</keyword>
<dbReference type="InterPro" id="IPR036441">
    <property type="entry name" value="DHquinase_II_sf"/>
</dbReference>
<dbReference type="GO" id="GO:0009423">
    <property type="term" value="P:chorismate biosynthetic process"/>
    <property type="evidence" value="ECO:0007669"/>
    <property type="project" value="UniProtKB-UniRule"/>
</dbReference>
<evidence type="ECO:0000256" key="3">
    <source>
        <dbReference type="ARBA" id="ARBA00011037"/>
    </source>
</evidence>
<evidence type="ECO:0000313" key="11">
    <source>
        <dbReference type="Proteomes" id="UP000649179"/>
    </source>
</evidence>
<evidence type="ECO:0000256" key="8">
    <source>
        <dbReference type="PIRSR" id="PIRSR001399-1"/>
    </source>
</evidence>
<keyword evidence="11" id="KW-1185">Reference proteome</keyword>
<dbReference type="RefSeq" id="WP_188780051.1">
    <property type="nucleotide sequence ID" value="NZ_BMKQ01000001.1"/>
</dbReference>
<reference evidence="10" key="1">
    <citation type="journal article" date="2014" name="Int. J. Syst. Evol. Microbiol.">
        <title>Complete genome sequence of Corynebacterium casei LMG S-19264T (=DSM 44701T), isolated from a smear-ripened cheese.</title>
        <authorList>
            <consortium name="US DOE Joint Genome Institute (JGI-PGF)"/>
            <person name="Walter F."/>
            <person name="Albersmeier A."/>
            <person name="Kalinowski J."/>
            <person name="Ruckert C."/>
        </authorList>
    </citation>
    <scope>NUCLEOTIDE SEQUENCE</scope>
    <source>
        <strain evidence="10">CGMCC 1.16067</strain>
    </source>
</reference>
<dbReference type="HAMAP" id="MF_00169">
    <property type="entry name" value="AroQ"/>
    <property type="match status" value="1"/>
</dbReference>
<protein>
    <recommendedName>
        <fullName evidence="5 7">3-dehydroquinate dehydratase</fullName>
        <shortName evidence="7">3-dehydroquinase</shortName>
        <ecNumber evidence="5 7">4.2.1.10</ecNumber>
    </recommendedName>
    <alternativeName>
        <fullName evidence="7">Type II DHQase</fullName>
    </alternativeName>
</protein>
<evidence type="ECO:0000313" key="10">
    <source>
        <dbReference type="EMBL" id="GGF49865.1"/>
    </source>
</evidence>
<dbReference type="EMBL" id="BMKQ01000001">
    <property type="protein sequence ID" value="GGF49865.1"/>
    <property type="molecule type" value="Genomic_DNA"/>
</dbReference>
<dbReference type="EC" id="4.2.1.10" evidence="5 7"/>
<feature type="active site" description="Proton acceptor" evidence="7 8">
    <location>
        <position position="22"/>
    </location>
</feature>
<feature type="binding site" evidence="7">
    <location>
        <position position="86"/>
    </location>
    <ligand>
        <name>substrate</name>
    </ligand>
</feature>
<evidence type="ECO:0000256" key="7">
    <source>
        <dbReference type="HAMAP-Rule" id="MF_00169"/>
    </source>
</evidence>
<keyword evidence="6 7" id="KW-0456">Lyase</keyword>
<evidence type="ECO:0000256" key="9">
    <source>
        <dbReference type="PIRSR" id="PIRSR001399-3"/>
    </source>
</evidence>
<dbReference type="GO" id="GO:0008652">
    <property type="term" value="P:amino acid biosynthetic process"/>
    <property type="evidence" value="ECO:0007669"/>
    <property type="project" value="UniProtKB-KW"/>
</dbReference>
<comment type="caution">
    <text evidence="7">Lacks conserved residue(s) required for the propagation of feature annotation.</text>
</comment>
<feature type="binding site" evidence="7">
    <location>
        <position position="73"/>
    </location>
    <ligand>
        <name>substrate</name>
    </ligand>
</feature>
<evidence type="ECO:0000256" key="4">
    <source>
        <dbReference type="ARBA" id="ARBA00011193"/>
    </source>
</evidence>
<dbReference type="PANTHER" id="PTHR21272">
    <property type="entry name" value="CATABOLIC 3-DEHYDROQUINASE"/>
    <property type="match status" value="1"/>
</dbReference>
<name>A0A917BMN8_9ACTN</name>
<dbReference type="GO" id="GO:0003855">
    <property type="term" value="F:3-dehydroquinate dehydratase activity"/>
    <property type="evidence" value="ECO:0007669"/>
    <property type="project" value="UniProtKB-UniRule"/>
</dbReference>
<evidence type="ECO:0000256" key="6">
    <source>
        <dbReference type="ARBA" id="ARBA00023239"/>
    </source>
</evidence>
<sequence length="145" mass="15909">MKVAVLHGSNLNRLGRRNPAKYGHHTLDDITVDVEKTAATLGVEVIHQQSNAEHVLVDFVHEHQDELDALIVNPAGFSSVGYPLLDALRDTELPFAVVHISQWHAIDAKERVDIFAGSAAVYIAGAAWRGYSSALEALVHKIRQD</sequence>
<feature type="active site" description="Proton donor" evidence="7 8">
    <location>
        <position position="99"/>
    </location>
</feature>
<comment type="similarity">
    <text evidence="3 7">Belongs to the type-II 3-dehydroquinase family.</text>
</comment>
<feature type="binding site" evidence="7">
    <location>
        <begin position="100"/>
        <end position="101"/>
    </location>
    <ligand>
        <name>substrate</name>
    </ligand>
</feature>
<comment type="caution">
    <text evidence="10">The sequence shown here is derived from an EMBL/GenBank/DDBJ whole genome shotgun (WGS) entry which is preliminary data.</text>
</comment>
<organism evidence="10 11">
    <name type="scientific">Marmoricola endophyticus</name>
    <dbReference type="NCBI Taxonomy" id="2040280"/>
    <lineage>
        <taxon>Bacteria</taxon>
        <taxon>Bacillati</taxon>
        <taxon>Actinomycetota</taxon>
        <taxon>Actinomycetes</taxon>
        <taxon>Propionibacteriales</taxon>
        <taxon>Nocardioidaceae</taxon>
        <taxon>Marmoricola</taxon>
    </lineage>
</organism>
<comment type="pathway">
    <text evidence="2 7">Metabolic intermediate biosynthesis; chorismate biosynthesis; chorismate from D-erythrose 4-phosphate and phosphoenolpyruvate: step 3/7.</text>
</comment>
<proteinExistence type="inferred from homology"/>